<keyword evidence="2" id="KW-1185">Reference proteome</keyword>
<sequence length="284" mass="31391">MTAAAADESPEGDVVAVLRARLQVVLHHTDEVGDAAPVRTLHQESVALLGPEHEVSLFVECALEEALSRHRPPEESRVAWRGLLRRAERALSWDDTTLMSVRAFAAQYERRGGDAADLGRYEAEWNQRRRALGGDDYRTRIARANYAFALLERRQGTDLADARQLLDEEVAHRARHYGENAPFTWNARGLLAVALIRAGEAAAVELAEGLVRVRRARYGRFSAPAVRAQVLHVQALLAAGRPVEAATELRYLRTAVNRRRAALDESVVSLVDDLSSQGRPAPEG</sequence>
<name>A0A545AWC1_9ACTN</name>
<comment type="caution">
    <text evidence="1">The sequence shown here is derived from an EMBL/GenBank/DDBJ whole genome shotgun (WGS) entry which is preliminary data.</text>
</comment>
<proteinExistence type="predicted"/>
<dbReference type="OrthoDB" id="3469309at2"/>
<accession>A0A545AWC1</accession>
<dbReference type="EMBL" id="VIRS01000004">
    <property type="protein sequence ID" value="TQS45620.1"/>
    <property type="molecule type" value="Genomic_DNA"/>
</dbReference>
<evidence type="ECO:0000313" key="2">
    <source>
        <dbReference type="Proteomes" id="UP000317982"/>
    </source>
</evidence>
<dbReference type="InParanoid" id="A0A545AWC1"/>
<dbReference type="Proteomes" id="UP000317982">
    <property type="component" value="Unassembled WGS sequence"/>
</dbReference>
<protein>
    <recommendedName>
        <fullName evidence="3">Tetratricopeptide repeat protein</fullName>
    </recommendedName>
</protein>
<dbReference type="RefSeq" id="WP_142703801.1">
    <property type="nucleotide sequence ID" value="NZ_VIRS01000004.1"/>
</dbReference>
<dbReference type="InterPro" id="IPR011990">
    <property type="entry name" value="TPR-like_helical_dom_sf"/>
</dbReference>
<organism evidence="1 2">
    <name type="scientific">Cryptosporangium phraense</name>
    <dbReference type="NCBI Taxonomy" id="2593070"/>
    <lineage>
        <taxon>Bacteria</taxon>
        <taxon>Bacillati</taxon>
        <taxon>Actinomycetota</taxon>
        <taxon>Actinomycetes</taxon>
        <taxon>Cryptosporangiales</taxon>
        <taxon>Cryptosporangiaceae</taxon>
        <taxon>Cryptosporangium</taxon>
    </lineage>
</organism>
<dbReference type="AlphaFoldDB" id="A0A545AWC1"/>
<evidence type="ECO:0000313" key="1">
    <source>
        <dbReference type="EMBL" id="TQS45620.1"/>
    </source>
</evidence>
<gene>
    <name evidence="1" type="ORF">FL583_07795</name>
</gene>
<evidence type="ECO:0008006" key="3">
    <source>
        <dbReference type="Google" id="ProtNLM"/>
    </source>
</evidence>
<dbReference type="Gene3D" id="1.25.40.10">
    <property type="entry name" value="Tetratricopeptide repeat domain"/>
    <property type="match status" value="1"/>
</dbReference>
<reference evidence="1 2" key="1">
    <citation type="submission" date="2019-07" db="EMBL/GenBank/DDBJ databases">
        <title>Cryptosporangium phraense sp. nov., isolated from plant litter.</title>
        <authorList>
            <person name="Suriyachadkun C."/>
        </authorList>
    </citation>
    <scope>NUCLEOTIDE SEQUENCE [LARGE SCALE GENOMIC DNA]</scope>
    <source>
        <strain evidence="1 2">A-T 5661</strain>
    </source>
</reference>